<sequence>MAQQIGRKVYVVGSECTFWRELDEGRVNYWGTRVDAEGNLLFLETKEDDAFLQELKTDLERSNGKIYIACPGFAQPTGKILHYFTNNRLWPEGEEDDEESVCMVSLYATGFRVQPGDLNWTWDWAAVAGRQLEDFLEVLIEEMNGATDLVPSVLAYSMGTVTATACLAAAADLASEKEAVLRALGAGRMVYVAGVVGASKLFEVIERCALSESVVRIISLASTDDFFTFVAAELARFMGRKEFFTLHSVGFADNSGELADLLGRKWQAGHAFGAAFEAYDCAAIGKGHDYIRLARFGQVVAPILRGADSAAISLVLPRITKRRPCLTREQRVQVLAILAAQDLSGYGEGFRQIDEVGGSQERQWPGRWFFYHL</sequence>
<reference evidence="1 2" key="1">
    <citation type="journal article" date="2014" name="Nat. Commun.">
        <title>Klebsormidium flaccidum genome reveals primary factors for plant terrestrial adaptation.</title>
        <authorList>
            <person name="Hori K."/>
            <person name="Maruyama F."/>
            <person name="Fujisawa T."/>
            <person name="Togashi T."/>
            <person name="Yamamoto N."/>
            <person name="Seo M."/>
            <person name="Sato S."/>
            <person name="Yamada T."/>
            <person name="Mori H."/>
            <person name="Tajima N."/>
            <person name="Moriyama T."/>
            <person name="Ikeuchi M."/>
            <person name="Watanabe M."/>
            <person name="Wada H."/>
            <person name="Kobayashi K."/>
            <person name="Saito M."/>
            <person name="Masuda T."/>
            <person name="Sasaki-Sekimoto Y."/>
            <person name="Mashiguchi K."/>
            <person name="Awai K."/>
            <person name="Shimojima M."/>
            <person name="Masuda S."/>
            <person name="Iwai M."/>
            <person name="Nobusawa T."/>
            <person name="Narise T."/>
            <person name="Kondo S."/>
            <person name="Saito H."/>
            <person name="Sato R."/>
            <person name="Murakawa M."/>
            <person name="Ihara Y."/>
            <person name="Oshima-Yamada Y."/>
            <person name="Ohtaka K."/>
            <person name="Satoh M."/>
            <person name="Sonobe K."/>
            <person name="Ishii M."/>
            <person name="Ohtani R."/>
            <person name="Kanamori-Sato M."/>
            <person name="Honoki R."/>
            <person name="Miyazaki D."/>
            <person name="Mochizuki H."/>
            <person name="Umetsu J."/>
            <person name="Higashi K."/>
            <person name="Shibata D."/>
            <person name="Kamiya Y."/>
            <person name="Sato N."/>
            <person name="Nakamura Y."/>
            <person name="Tabata S."/>
            <person name="Ida S."/>
            <person name="Kurokawa K."/>
            <person name="Ohta H."/>
        </authorList>
    </citation>
    <scope>NUCLEOTIDE SEQUENCE [LARGE SCALE GENOMIC DNA]</scope>
    <source>
        <strain evidence="1 2">NIES-2285</strain>
    </source>
</reference>
<dbReference type="EMBL" id="DF236974">
    <property type="protein sequence ID" value="GAQ79161.1"/>
    <property type="molecule type" value="Genomic_DNA"/>
</dbReference>
<gene>
    <name evidence="1" type="ORF">KFL_000250380</name>
</gene>
<evidence type="ECO:0000313" key="2">
    <source>
        <dbReference type="Proteomes" id="UP000054558"/>
    </source>
</evidence>
<protein>
    <submittedName>
        <fullName evidence="1">Uncharacterized protein</fullName>
    </submittedName>
</protein>
<organism evidence="1 2">
    <name type="scientific">Klebsormidium nitens</name>
    <name type="common">Green alga</name>
    <name type="synonym">Ulothrix nitens</name>
    <dbReference type="NCBI Taxonomy" id="105231"/>
    <lineage>
        <taxon>Eukaryota</taxon>
        <taxon>Viridiplantae</taxon>
        <taxon>Streptophyta</taxon>
        <taxon>Klebsormidiophyceae</taxon>
        <taxon>Klebsormidiales</taxon>
        <taxon>Klebsormidiaceae</taxon>
        <taxon>Klebsormidium</taxon>
    </lineage>
</organism>
<accession>A0A1Y1HQ99</accession>
<proteinExistence type="predicted"/>
<name>A0A1Y1HQ99_KLENI</name>
<evidence type="ECO:0000313" key="1">
    <source>
        <dbReference type="EMBL" id="GAQ79161.1"/>
    </source>
</evidence>
<dbReference type="AlphaFoldDB" id="A0A1Y1HQ99"/>
<dbReference type="Proteomes" id="UP000054558">
    <property type="component" value="Unassembled WGS sequence"/>
</dbReference>
<keyword evidence="2" id="KW-1185">Reference proteome</keyword>